<dbReference type="EMBL" id="JACHWJ010000011">
    <property type="protein sequence ID" value="MBB2959502.1"/>
    <property type="molecule type" value="Genomic_DNA"/>
</dbReference>
<dbReference type="InterPro" id="IPR013491">
    <property type="entry name" value="Tape_meas_N"/>
</dbReference>
<evidence type="ECO:0000313" key="2">
    <source>
        <dbReference type="EMBL" id="MBB2959502.1"/>
    </source>
</evidence>
<dbReference type="Pfam" id="PF20155">
    <property type="entry name" value="TMP_3"/>
    <property type="match status" value="1"/>
</dbReference>
<dbReference type="AlphaFoldDB" id="A0A7W4UT32"/>
<dbReference type="NCBIfam" id="TIGR02675">
    <property type="entry name" value="tape_meas_nterm"/>
    <property type="match status" value="1"/>
</dbReference>
<sequence length="1154" mass="118574">MALNVGELVASIRLDGVSQVDRDLEGVRKNLSATDTALNGLSKVGASAFTAASVGATGLAVVLATTTRGLAAQGVEYNKLQQTSRAALKTLLGGAEEANAQMSKLDDFARNSPFSKGVFIQAQQQLIGFGFEAGKVIPTLDAIQNAVAAVGGSNEQISEIVEIMAKIRSSSKITAEDLNQFGERGLDAATLIGDGMGKTAAQIREDITDGALDAGQALDVLTEQMATKFDGAAGNVKETFAGTVDRVKAASRDIGAALAQPFVDPNGGGMAVEWGNQVADVLRAVQRETKPVVDFLVMQAQPAFNGISDALQRAKYSVEGFTISDLESGIAAVTSRAPAFGALVGAILGANSVLLQQIPLLGQLVPAINPVAGALIGAAAASPELRDAIIEILGAMSPLIPVAGEVASLLADSLATGGRVAADVLEAVAPIVELVATTVAGLPKPLIAAGVAFVALKTFAGTQMWAGIVRGAQGAAGGLQTFAQQATIVQRAAAANGDSMTTMGSVATAAGRTVGSAAKSMALAFVGNPVGLALTAIALAVGAWSAANAEAEAKVSAHKQAVAEFRSEINATTGQLTEAGQAKLLNNLIGDGTADKLKLAGVALSDYTEGVSAFEEASGKAVDKLVENQLGLVKTESGLKFANETSKDLGVSLETLTKAAHGSAEAQAEVDDAMQGSSYSAKYLETTLAKLREQGVNSELLTSFYEQQAAIEGASQAAKLYSDEMAEIRASGGDAAVAQRQLEEALGVVRDTAKSAEERLSALKGVLDLLNGGTQSAAEQQIAIQHSINSLADAFMEGKDGAEGYSSALLDASGKIDLTSSAGLKLAETLKTQGDAAQVAALSAATAAEQAGKSVEDQQKAAMDAMQPYIDALYEQVDAGKLTQDQAQALADTYYGMPSEVAVAVTDNGTVDAQQLKIDALLLALQTSAEGALIPVDADTVSAAEKLLGIDLQTRTLSDGSIVVVADTTSAEASINAITHRRTVYVDVVTSDSTSYSTSPYGNVGQSYEANGGIWQHGVKSFAAGGFNTPLPAGTVKPGVYPGGKNIVHFAETETQWEAYISGKSGMQSRNRKVWAEAGRRLGIDVATFMGGRKQQMADGGMTGARSWPAALQQVGTNGPVNVYITIDGRGSSSDDALARQIEERLMRALTRRP</sequence>
<dbReference type="RefSeq" id="WP_183626832.1">
    <property type="nucleotide sequence ID" value="NZ_JACHWJ010000011.1"/>
</dbReference>
<dbReference type="Proteomes" id="UP000545286">
    <property type="component" value="Unassembled WGS sequence"/>
</dbReference>
<feature type="domain" description="Tape measure protein N-terminal" evidence="1">
    <location>
        <begin position="81"/>
        <end position="251"/>
    </location>
</feature>
<name>A0A7W4UT32_9MICO</name>
<protein>
    <submittedName>
        <fullName evidence="2">Tape measure domain-containing protein</fullName>
    </submittedName>
</protein>
<proteinExistence type="predicted"/>
<accession>A0A7W4UT32</accession>
<reference evidence="2 3" key="1">
    <citation type="submission" date="2020-08" db="EMBL/GenBank/DDBJ databases">
        <title>Sequencing the genomes of 1000 actinobacteria strains.</title>
        <authorList>
            <person name="Klenk H.-P."/>
        </authorList>
    </citation>
    <scope>NUCLEOTIDE SEQUENCE [LARGE SCALE GENOMIC DNA]</scope>
    <source>
        <strain evidence="2 3">DSM 20419</strain>
    </source>
</reference>
<gene>
    <name evidence="2" type="ORF">FHX72_003671</name>
</gene>
<evidence type="ECO:0000313" key="3">
    <source>
        <dbReference type="Proteomes" id="UP000545286"/>
    </source>
</evidence>
<keyword evidence="3" id="KW-1185">Reference proteome</keyword>
<organism evidence="2 3">
    <name type="scientific">Pseudoclavibacter helvolus</name>
    <dbReference type="NCBI Taxonomy" id="255205"/>
    <lineage>
        <taxon>Bacteria</taxon>
        <taxon>Bacillati</taxon>
        <taxon>Actinomycetota</taxon>
        <taxon>Actinomycetes</taxon>
        <taxon>Micrococcales</taxon>
        <taxon>Microbacteriaceae</taxon>
        <taxon>Pseudoclavibacter</taxon>
    </lineage>
</organism>
<evidence type="ECO:0000259" key="1">
    <source>
        <dbReference type="Pfam" id="PF20155"/>
    </source>
</evidence>
<comment type="caution">
    <text evidence="2">The sequence shown here is derived from an EMBL/GenBank/DDBJ whole genome shotgun (WGS) entry which is preliminary data.</text>
</comment>